<reference evidence="21" key="1">
    <citation type="journal article" date="2019" name="Int. J. Syst. Evol. Microbiol.">
        <title>The Global Catalogue of Microorganisms (GCM) 10K type strain sequencing project: providing services to taxonomists for standard genome sequencing and annotation.</title>
        <authorList>
            <consortium name="The Broad Institute Genomics Platform"/>
            <consortium name="The Broad Institute Genome Sequencing Center for Infectious Disease"/>
            <person name="Wu L."/>
            <person name="Ma J."/>
        </authorList>
    </citation>
    <scope>NUCLEOTIDE SEQUENCE [LARGE SCALE GENOMIC DNA]</scope>
    <source>
        <strain evidence="21">CCUG 58938</strain>
    </source>
</reference>
<comment type="function">
    <text evidence="14 19">Joins adenosylcobinamide-GDP and alpha-ribazole to generate adenosylcobalamin (Ado-cobalamin). Also synthesizes adenosylcobalamin 5'-phosphate from adenosylcobinamide-GDP and alpha-ribazole 5'-phosphate.</text>
</comment>
<keyword evidence="9 19" id="KW-0808">Transferase</keyword>
<comment type="caution">
    <text evidence="20">The sequence shown here is derived from an EMBL/GenBank/DDBJ whole genome shotgun (WGS) entry which is preliminary data.</text>
</comment>
<evidence type="ECO:0000256" key="13">
    <source>
        <dbReference type="ARBA" id="ARBA00023136"/>
    </source>
</evidence>
<evidence type="ECO:0000256" key="5">
    <source>
        <dbReference type="ARBA" id="ARBA00013200"/>
    </source>
</evidence>
<dbReference type="GO" id="GO:0051073">
    <property type="term" value="F:adenosylcobinamide-GDP ribazoletransferase activity"/>
    <property type="evidence" value="ECO:0007669"/>
    <property type="project" value="UniProtKB-EC"/>
</dbReference>
<evidence type="ECO:0000256" key="11">
    <source>
        <dbReference type="ARBA" id="ARBA00022842"/>
    </source>
</evidence>
<dbReference type="PANTHER" id="PTHR34148">
    <property type="entry name" value="ADENOSYLCOBINAMIDE-GDP RIBAZOLETRANSFERASE"/>
    <property type="match status" value="1"/>
</dbReference>
<dbReference type="EMBL" id="JBHTKA010000004">
    <property type="protein sequence ID" value="MFD1000400.1"/>
    <property type="molecule type" value="Genomic_DNA"/>
</dbReference>
<feature type="transmembrane region" description="Helical" evidence="19">
    <location>
        <begin position="36"/>
        <end position="56"/>
    </location>
</feature>
<evidence type="ECO:0000256" key="6">
    <source>
        <dbReference type="ARBA" id="ARBA00015850"/>
    </source>
</evidence>
<comment type="pathway">
    <text evidence="3 19">Cofactor biosynthesis; adenosylcobalamin biosynthesis; adenosylcobalamin from cob(II)yrinate a,c-diamide: step 7/7.</text>
</comment>
<dbReference type="InterPro" id="IPR003805">
    <property type="entry name" value="CobS"/>
</dbReference>
<evidence type="ECO:0000256" key="4">
    <source>
        <dbReference type="ARBA" id="ARBA00010561"/>
    </source>
</evidence>
<name>A0ABW3K321_9BACT</name>
<comment type="similarity">
    <text evidence="4 19">Belongs to the CobS family.</text>
</comment>
<evidence type="ECO:0000256" key="14">
    <source>
        <dbReference type="ARBA" id="ARBA00025228"/>
    </source>
</evidence>
<dbReference type="NCBIfam" id="NF001277">
    <property type="entry name" value="PRK00235.1-3"/>
    <property type="match status" value="1"/>
</dbReference>
<feature type="transmembrane region" description="Helical" evidence="19">
    <location>
        <begin position="110"/>
        <end position="133"/>
    </location>
</feature>
<evidence type="ECO:0000256" key="15">
    <source>
        <dbReference type="ARBA" id="ARBA00032605"/>
    </source>
</evidence>
<keyword evidence="21" id="KW-1185">Reference proteome</keyword>
<keyword evidence="13 19" id="KW-0472">Membrane</keyword>
<feature type="transmembrane region" description="Helical" evidence="19">
    <location>
        <begin position="7"/>
        <end position="24"/>
    </location>
</feature>
<feature type="transmembrane region" description="Helical" evidence="19">
    <location>
        <begin position="201"/>
        <end position="221"/>
    </location>
</feature>
<evidence type="ECO:0000256" key="7">
    <source>
        <dbReference type="ARBA" id="ARBA00022475"/>
    </source>
</evidence>
<dbReference type="PANTHER" id="PTHR34148:SF1">
    <property type="entry name" value="ADENOSYLCOBINAMIDE-GDP RIBAZOLETRANSFERASE"/>
    <property type="match status" value="1"/>
</dbReference>
<evidence type="ECO:0000256" key="19">
    <source>
        <dbReference type="HAMAP-Rule" id="MF_00719"/>
    </source>
</evidence>
<accession>A0ABW3K321</accession>
<dbReference type="Proteomes" id="UP001597112">
    <property type="component" value="Unassembled WGS sequence"/>
</dbReference>
<evidence type="ECO:0000256" key="18">
    <source>
        <dbReference type="ARBA" id="ARBA00049504"/>
    </source>
</evidence>
<evidence type="ECO:0000256" key="9">
    <source>
        <dbReference type="ARBA" id="ARBA00022679"/>
    </source>
</evidence>
<evidence type="ECO:0000256" key="2">
    <source>
        <dbReference type="ARBA" id="ARBA00004651"/>
    </source>
</evidence>
<protein>
    <recommendedName>
        <fullName evidence="6 19">Adenosylcobinamide-GDP ribazoletransferase</fullName>
        <ecNumber evidence="5 19">2.7.8.26</ecNumber>
    </recommendedName>
    <alternativeName>
        <fullName evidence="16 19">Cobalamin synthase</fullName>
    </alternativeName>
    <alternativeName>
        <fullName evidence="15 19">Cobalamin-5'-phosphate synthase</fullName>
    </alternativeName>
</protein>
<organism evidence="20 21">
    <name type="scientific">Ohtaekwangia kribbensis</name>
    <dbReference type="NCBI Taxonomy" id="688913"/>
    <lineage>
        <taxon>Bacteria</taxon>
        <taxon>Pseudomonadati</taxon>
        <taxon>Bacteroidota</taxon>
        <taxon>Cytophagia</taxon>
        <taxon>Cytophagales</taxon>
        <taxon>Fulvivirgaceae</taxon>
        <taxon>Ohtaekwangia</taxon>
    </lineage>
</organism>
<sequence length="259" mass="29019">MKRELHLLFTAIMFYTRIPVPRWVDHDANNLNAATRYFPLVGYIVAIVSWLTYIVCRHLFSVEISVIMSVLAGVLLTGAFHEDGLADVCDGFGGGWTKEKILSIMKDSRVGTYGVIGLIFILSLKFFSLVQLGSSIYSLYFGLVLLVAHSLSRVAAVFIIYTSIYAREDADSKAKPVAQQLSIGNLLLASIWAILPIAALVYLNAIFLLIVVPVMCITLYLRWYFRKWIGGYTGDCLGATQQLNEVIIYLSLLAIWRFM</sequence>
<comment type="catalytic activity">
    <reaction evidence="17 19">
        <text>alpha-ribazole + adenosylcob(III)inamide-GDP = adenosylcob(III)alamin + GMP + H(+)</text>
        <dbReference type="Rhea" id="RHEA:16049"/>
        <dbReference type="ChEBI" id="CHEBI:10329"/>
        <dbReference type="ChEBI" id="CHEBI:15378"/>
        <dbReference type="ChEBI" id="CHEBI:18408"/>
        <dbReference type="ChEBI" id="CHEBI:58115"/>
        <dbReference type="ChEBI" id="CHEBI:60487"/>
        <dbReference type="EC" id="2.7.8.26"/>
    </reaction>
</comment>
<evidence type="ECO:0000256" key="8">
    <source>
        <dbReference type="ARBA" id="ARBA00022573"/>
    </source>
</evidence>
<keyword evidence="8 19" id="KW-0169">Cobalamin biosynthesis</keyword>
<dbReference type="RefSeq" id="WP_377579812.1">
    <property type="nucleotide sequence ID" value="NZ_JBHTKA010000004.1"/>
</dbReference>
<feature type="transmembrane region" description="Helical" evidence="19">
    <location>
        <begin position="177"/>
        <end position="195"/>
    </location>
</feature>
<evidence type="ECO:0000256" key="1">
    <source>
        <dbReference type="ARBA" id="ARBA00001946"/>
    </source>
</evidence>
<keyword evidence="11 19" id="KW-0460">Magnesium</keyword>
<dbReference type="Pfam" id="PF02654">
    <property type="entry name" value="CobS"/>
    <property type="match status" value="1"/>
</dbReference>
<keyword evidence="12 19" id="KW-1133">Transmembrane helix</keyword>
<evidence type="ECO:0000256" key="16">
    <source>
        <dbReference type="ARBA" id="ARBA00032853"/>
    </source>
</evidence>
<comment type="cofactor">
    <cofactor evidence="1 19">
        <name>Mg(2+)</name>
        <dbReference type="ChEBI" id="CHEBI:18420"/>
    </cofactor>
</comment>
<comment type="catalytic activity">
    <reaction evidence="18 19">
        <text>alpha-ribazole 5'-phosphate + adenosylcob(III)inamide-GDP = adenosylcob(III)alamin 5'-phosphate + GMP + H(+)</text>
        <dbReference type="Rhea" id="RHEA:23560"/>
        <dbReference type="ChEBI" id="CHEBI:15378"/>
        <dbReference type="ChEBI" id="CHEBI:57918"/>
        <dbReference type="ChEBI" id="CHEBI:58115"/>
        <dbReference type="ChEBI" id="CHEBI:60487"/>
        <dbReference type="ChEBI" id="CHEBI:60493"/>
        <dbReference type="EC" id="2.7.8.26"/>
    </reaction>
</comment>
<dbReference type="HAMAP" id="MF_00719">
    <property type="entry name" value="CobS"/>
    <property type="match status" value="1"/>
</dbReference>
<comment type="subcellular location">
    <subcellularLocation>
        <location evidence="2 19">Cell membrane</location>
        <topology evidence="2 19">Multi-pass membrane protein</topology>
    </subcellularLocation>
</comment>
<evidence type="ECO:0000256" key="12">
    <source>
        <dbReference type="ARBA" id="ARBA00022989"/>
    </source>
</evidence>
<keyword evidence="10 19" id="KW-0812">Transmembrane</keyword>
<feature type="transmembrane region" description="Helical" evidence="19">
    <location>
        <begin position="139"/>
        <end position="165"/>
    </location>
</feature>
<proteinExistence type="inferred from homology"/>
<evidence type="ECO:0000256" key="17">
    <source>
        <dbReference type="ARBA" id="ARBA00048623"/>
    </source>
</evidence>
<dbReference type="EC" id="2.7.8.26" evidence="5 19"/>
<evidence type="ECO:0000256" key="10">
    <source>
        <dbReference type="ARBA" id="ARBA00022692"/>
    </source>
</evidence>
<evidence type="ECO:0000313" key="20">
    <source>
        <dbReference type="EMBL" id="MFD1000400.1"/>
    </source>
</evidence>
<evidence type="ECO:0000256" key="3">
    <source>
        <dbReference type="ARBA" id="ARBA00004663"/>
    </source>
</evidence>
<gene>
    <name evidence="19" type="primary">cobS</name>
    <name evidence="20" type="ORF">ACFQ21_13840</name>
</gene>
<keyword evidence="7 19" id="KW-1003">Cell membrane</keyword>
<dbReference type="NCBIfam" id="TIGR00317">
    <property type="entry name" value="cobS"/>
    <property type="match status" value="1"/>
</dbReference>
<evidence type="ECO:0000313" key="21">
    <source>
        <dbReference type="Proteomes" id="UP001597112"/>
    </source>
</evidence>